<organism evidence="3 4">
    <name type="scientific">Roseivirga misakiensis</name>
    <dbReference type="NCBI Taxonomy" id="1563681"/>
    <lineage>
        <taxon>Bacteria</taxon>
        <taxon>Pseudomonadati</taxon>
        <taxon>Bacteroidota</taxon>
        <taxon>Cytophagia</taxon>
        <taxon>Cytophagales</taxon>
        <taxon>Roseivirgaceae</taxon>
        <taxon>Roseivirga</taxon>
    </lineage>
</organism>
<gene>
    <name evidence="3" type="ORF">BFP71_11835</name>
</gene>
<proteinExistence type="predicted"/>
<dbReference type="Proteomes" id="UP000095552">
    <property type="component" value="Unassembled WGS sequence"/>
</dbReference>
<dbReference type="EMBL" id="MDGQ01000005">
    <property type="protein sequence ID" value="OEK04168.1"/>
    <property type="molecule type" value="Genomic_DNA"/>
</dbReference>
<keyword evidence="2" id="KW-0472">Membrane</keyword>
<dbReference type="RefSeq" id="WP_069835673.1">
    <property type="nucleotide sequence ID" value="NZ_MDGQ01000005.1"/>
</dbReference>
<protein>
    <submittedName>
        <fullName evidence="3">Uncharacterized protein</fullName>
    </submittedName>
</protein>
<accession>A0A1E5SYG0</accession>
<reference evidence="3 4" key="1">
    <citation type="submission" date="2016-08" db="EMBL/GenBank/DDBJ databases">
        <title>Draft genome of Fabibacter sp. strain SK-8.</title>
        <authorList>
            <person name="Wong S.-K."/>
            <person name="Hamasaki K."/>
            <person name="Yoshizawa S."/>
        </authorList>
    </citation>
    <scope>NUCLEOTIDE SEQUENCE [LARGE SCALE GENOMIC DNA]</scope>
    <source>
        <strain evidence="3 4">SK-8</strain>
    </source>
</reference>
<sequence length="154" mass="18078">MEFDLSTIVYLVLGVIYFIFTSANKNKKKVGRRPSNPDNTDNPETVGPPPLDRRPTFEELLEEFTGQKSQPEPEPVRIPQLEEIKESHKKPDYLFESKPKPEVIKVKKEERKPMVTFEEYEQEEESQSEYLQMFSDLDSAKKAFIASEIFQRKY</sequence>
<evidence type="ECO:0000256" key="1">
    <source>
        <dbReference type="SAM" id="MobiDB-lite"/>
    </source>
</evidence>
<keyword evidence="2" id="KW-1133">Transmembrane helix</keyword>
<evidence type="ECO:0000313" key="3">
    <source>
        <dbReference type="EMBL" id="OEK04168.1"/>
    </source>
</evidence>
<keyword evidence="4" id="KW-1185">Reference proteome</keyword>
<dbReference type="AlphaFoldDB" id="A0A1E5SYG0"/>
<dbReference type="OrthoDB" id="982539at2"/>
<evidence type="ECO:0000256" key="2">
    <source>
        <dbReference type="SAM" id="Phobius"/>
    </source>
</evidence>
<feature type="region of interest" description="Disordered" evidence="1">
    <location>
        <begin position="28"/>
        <end position="55"/>
    </location>
</feature>
<feature type="transmembrane region" description="Helical" evidence="2">
    <location>
        <begin position="6"/>
        <end position="23"/>
    </location>
</feature>
<comment type="caution">
    <text evidence="3">The sequence shown here is derived from an EMBL/GenBank/DDBJ whole genome shotgun (WGS) entry which is preliminary data.</text>
</comment>
<keyword evidence="2" id="KW-0812">Transmembrane</keyword>
<name>A0A1E5SYG0_9BACT</name>
<evidence type="ECO:0000313" key="4">
    <source>
        <dbReference type="Proteomes" id="UP000095552"/>
    </source>
</evidence>
<dbReference type="STRING" id="1563681.BFP71_11835"/>